<gene>
    <name evidence="1" type="ORF">AVEN_185010_1</name>
</gene>
<accession>A0A4Y2BS71</accession>
<dbReference type="AlphaFoldDB" id="A0A4Y2BS71"/>
<sequence>MLSELKVELEDENDFKIHEMRRLINKCNLVASENIIITIYGINTSLHAKVYLTSQRISLFIDNVLNASFFRSQQELPLNSPIALNTENSMTFSIALHPFLFCLLGNDEHMDNHCDSPIRKQEEKFLAFKCQIHLTFIEARSHFKASKSSLLVLLSS</sequence>
<comment type="caution">
    <text evidence="1">The sequence shown here is derived from an EMBL/GenBank/DDBJ whole genome shotgun (WGS) entry which is preliminary data.</text>
</comment>
<organism evidence="1 2">
    <name type="scientific">Araneus ventricosus</name>
    <name type="common">Orbweaver spider</name>
    <name type="synonym">Epeira ventricosa</name>
    <dbReference type="NCBI Taxonomy" id="182803"/>
    <lineage>
        <taxon>Eukaryota</taxon>
        <taxon>Metazoa</taxon>
        <taxon>Ecdysozoa</taxon>
        <taxon>Arthropoda</taxon>
        <taxon>Chelicerata</taxon>
        <taxon>Arachnida</taxon>
        <taxon>Araneae</taxon>
        <taxon>Araneomorphae</taxon>
        <taxon>Entelegynae</taxon>
        <taxon>Araneoidea</taxon>
        <taxon>Araneidae</taxon>
        <taxon>Araneus</taxon>
    </lineage>
</organism>
<proteinExistence type="predicted"/>
<protein>
    <submittedName>
        <fullName evidence="1">Uncharacterized protein</fullName>
    </submittedName>
</protein>
<evidence type="ECO:0000313" key="1">
    <source>
        <dbReference type="EMBL" id="GBL94034.1"/>
    </source>
</evidence>
<evidence type="ECO:0000313" key="2">
    <source>
        <dbReference type="Proteomes" id="UP000499080"/>
    </source>
</evidence>
<dbReference type="EMBL" id="BGPR01000099">
    <property type="protein sequence ID" value="GBL94034.1"/>
    <property type="molecule type" value="Genomic_DNA"/>
</dbReference>
<keyword evidence="2" id="KW-1185">Reference proteome</keyword>
<dbReference type="Proteomes" id="UP000499080">
    <property type="component" value="Unassembled WGS sequence"/>
</dbReference>
<reference evidence="1 2" key="1">
    <citation type="journal article" date="2019" name="Sci. Rep.">
        <title>Orb-weaving spider Araneus ventricosus genome elucidates the spidroin gene catalogue.</title>
        <authorList>
            <person name="Kono N."/>
            <person name="Nakamura H."/>
            <person name="Ohtoshi R."/>
            <person name="Moran D.A.P."/>
            <person name="Shinohara A."/>
            <person name="Yoshida Y."/>
            <person name="Fujiwara M."/>
            <person name="Mori M."/>
            <person name="Tomita M."/>
            <person name="Arakawa K."/>
        </authorList>
    </citation>
    <scope>NUCLEOTIDE SEQUENCE [LARGE SCALE GENOMIC DNA]</scope>
</reference>
<name>A0A4Y2BS71_ARAVE</name>